<accession>A0ABD5S0U7</accession>
<evidence type="ECO:0000313" key="1">
    <source>
        <dbReference type="EMBL" id="MFC6725191.1"/>
    </source>
</evidence>
<evidence type="ECO:0008006" key="3">
    <source>
        <dbReference type="Google" id="ProtNLM"/>
    </source>
</evidence>
<sequence length="333" mass="35305">MDSITPTRRDVLQTLAASGALLGTGLTVTGGLTGATGSVAAQTGDLPNHLLIVGRGVRTRYTFTIQGAVEKTTDPGDTGVSRVSINANDTITTGPLQTWVRGSTIEWADAYYFSGAILGFSYHPTPDTDSSHPGIDVYVDGEPVDPDTLGFDDLAGYGPNYALVVGDGELVDYEFTTTGWVRRTLLNLARDVDPDRISFNANDAIESLPGGGFRVTGRTRSWADAYVFEGEMTSFTTDGPVTLYRNPEVPNVRAEATDCNEISLTNESDALAVRVTMFGEEDDPLNPIFTDGVIVTLLPGQTVTGPAPATRIDVEAGALPYPEFGGPQEDEAG</sequence>
<keyword evidence="2" id="KW-1185">Reference proteome</keyword>
<proteinExistence type="predicted"/>
<dbReference type="Proteomes" id="UP001596328">
    <property type="component" value="Unassembled WGS sequence"/>
</dbReference>
<reference evidence="1 2" key="1">
    <citation type="journal article" date="2019" name="Int. J. Syst. Evol. Microbiol.">
        <title>The Global Catalogue of Microorganisms (GCM) 10K type strain sequencing project: providing services to taxonomists for standard genome sequencing and annotation.</title>
        <authorList>
            <consortium name="The Broad Institute Genomics Platform"/>
            <consortium name="The Broad Institute Genome Sequencing Center for Infectious Disease"/>
            <person name="Wu L."/>
            <person name="Ma J."/>
        </authorList>
    </citation>
    <scope>NUCLEOTIDE SEQUENCE [LARGE SCALE GENOMIC DNA]</scope>
    <source>
        <strain evidence="1 2">NBRC 111368</strain>
    </source>
</reference>
<comment type="caution">
    <text evidence="1">The sequence shown here is derived from an EMBL/GenBank/DDBJ whole genome shotgun (WGS) entry which is preliminary data.</text>
</comment>
<dbReference type="EMBL" id="JBHSWU010000421">
    <property type="protein sequence ID" value="MFC6725191.1"/>
    <property type="molecule type" value="Genomic_DNA"/>
</dbReference>
<protein>
    <recommendedName>
        <fullName evidence="3">Twin-arginine translocation signal domain-containing protein</fullName>
    </recommendedName>
</protein>
<dbReference type="AlphaFoldDB" id="A0ABD5S0U7"/>
<dbReference type="PROSITE" id="PS51318">
    <property type="entry name" value="TAT"/>
    <property type="match status" value="1"/>
</dbReference>
<organism evidence="1 2">
    <name type="scientific">Halobium palmae</name>
    <dbReference type="NCBI Taxonomy" id="1776492"/>
    <lineage>
        <taxon>Archaea</taxon>
        <taxon>Methanobacteriati</taxon>
        <taxon>Methanobacteriota</taxon>
        <taxon>Stenosarchaea group</taxon>
        <taxon>Halobacteria</taxon>
        <taxon>Halobacteriales</taxon>
        <taxon>Haloferacaceae</taxon>
        <taxon>Halobium</taxon>
    </lineage>
</organism>
<feature type="non-terminal residue" evidence="1">
    <location>
        <position position="333"/>
    </location>
</feature>
<evidence type="ECO:0000313" key="2">
    <source>
        <dbReference type="Proteomes" id="UP001596328"/>
    </source>
</evidence>
<name>A0ABD5S0U7_9EURY</name>
<gene>
    <name evidence="1" type="ORF">ACFQE1_12595</name>
</gene>
<dbReference type="InterPro" id="IPR006311">
    <property type="entry name" value="TAT_signal"/>
</dbReference>